<gene>
    <name evidence="3" type="ORF">MSEN_14180</name>
</gene>
<keyword evidence="2" id="KW-0812">Transmembrane</keyword>
<feature type="region of interest" description="Disordered" evidence="1">
    <location>
        <begin position="237"/>
        <end position="265"/>
    </location>
</feature>
<sequence length="265" mass="29285">MGRNPWVWFSAAVVTATVILTLGTTAAFRFDLDVDWYTGAGQWLGAAVSVLAAGTALWIATNDRKKAVADRRADRAQLEADRRADRAQVEMDRRADRAQLEADRQAERSQLEADLLREAGLVRLTDLSNTGDLHLDYGEPPPTGGEVSVTVRNHRVDRICDLDLRVVAAPPADGDAPNPAAVEQLWTKADLHDPEAEDDPRKCSIASDDKLYIKSRLNPWAEAVLVTLRYTDQRGRRWQIDPDGNVERVTDPPPPSQPSPPPARI</sequence>
<evidence type="ECO:0000256" key="2">
    <source>
        <dbReference type="SAM" id="Phobius"/>
    </source>
</evidence>
<protein>
    <submittedName>
        <fullName evidence="3">Uncharacterized protein</fullName>
    </submittedName>
</protein>
<keyword evidence="4" id="KW-1185">Reference proteome</keyword>
<dbReference type="EMBL" id="BLKV01000001">
    <property type="protein sequence ID" value="GFG69698.1"/>
    <property type="molecule type" value="Genomic_DNA"/>
</dbReference>
<feature type="compositionally biased region" description="Pro residues" evidence="1">
    <location>
        <begin position="251"/>
        <end position="265"/>
    </location>
</feature>
<organism evidence="3 4">
    <name type="scientific">Mycolicibacter senuensis</name>
    <dbReference type="NCBI Taxonomy" id="386913"/>
    <lineage>
        <taxon>Bacteria</taxon>
        <taxon>Bacillati</taxon>
        <taxon>Actinomycetota</taxon>
        <taxon>Actinomycetes</taxon>
        <taxon>Mycobacteriales</taxon>
        <taxon>Mycobacteriaceae</taxon>
        <taxon>Mycolicibacter</taxon>
    </lineage>
</organism>
<dbReference type="RefSeq" id="WP_133055677.1">
    <property type="nucleotide sequence ID" value="NZ_BLKV01000001.1"/>
</dbReference>
<dbReference type="OrthoDB" id="4775317at2"/>
<comment type="caution">
    <text evidence="3">The sequence shown here is derived from an EMBL/GenBank/DDBJ whole genome shotgun (WGS) entry which is preliminary data.</text>
</comment>
<feature type="transmembrane region" description="Helical" evidence="2">
    <location>
        <begin position="7"/>
        <end position="28"/>
    </location>
</feature>
<dbReference type="AlphaFoldDB" id="A0A7I9XIZ8"/>
<evidence type="ECO:0000313" key="4">
    <source>
        <dbReference type="Proteomes" id="UP000465263"/>
    </source>
</evidence>
<reference evidence="3 4" key="1">
    <citation type="journal article" date="2019" name="Emerg. Microbes Infect.">
        <title>Comprehensive subspecies identification of 175 nontuberculous mycobacteria species based on 7547 genomic profiles.</title>
        <authorList>
            <person name="Matsumoto Y."/>
            <person name="Kinjo T."/>
            <person name="Motooka D."/>
            <person name="Nabeya D."/>
            <person name="Jung N."/>
            <person name="Uechi K."/>
            <person name="Horii T."/>
            <person name="Iida T."/>
            <person name="Fujita J."/>
            <person name="Nakamura S."/>
        </authorList>
    </citation>
    <scope>NUCLEOTIDE SEQUENCE [LARGE SCALE GENOMIC DNA]</scope>
    <source>
        <strain evidence="3 4">JCM 16017</strain>
    </source>
</reference>
<proteinExistence type="predicted"/>
<keyword evidence="2" id="KW-1133">Transmembrane helix</keyword>
<evidence type="ECO:0000256" key="1">
    <source>
        <dbReference type="SAM" id="MobiDB-lite"/>
    </source>
</evidence>
<feature type="transmembrane region" description="Helical" evidence="2">
    <location>
        <begin position="40"/>
        <end position="61"/>
    </location>
</feature>
<feature type="compositionally biased region" description="Basic and acidic residues" evidence="1">
    <location>
        <begin position="237"/>
        <end position="250"/>
    </location>
</feature>
<name>A0A7I9XIZ8_9MYCO</name>
<keyword evidence="2" id="KW-0472">Membrane</keyword>
<dbReference type="Proteomes" id="UP000465263">
    <property type="component" value="Unassembled WGS sequence"/>
</dbReference>
<accession>A0A7I9XIZ8</accession>
<feature type="region of interest" description="Disordered" evidence="1">
    <location>
        <begin position="77"/>
        <end position="106"/>
    </location>
</feature>
<evidence type="ECO:0000313" key="3">
    <source>
        <dbReference type="EMBL" id="GFG69698.1"/>
    </source>
</evidence>